<proteinExistence type="predicted"/>
<sequence>MRRSDKTHIMERNGKRETVSIDRLEYAHLEKTSTNAFGPPPFAPPATPVPTSPARSIPLNPATPLEQAPGPSPLHRIISLGRALKPPVLTSTREKNLGQENAARKKIGTFSTATTTPAY</sequence>
<dbReference type="Proteomes" id="UP000272942">
    <property type="component" value="Unassembled WGS sequence"/>
</dbReference>
<organism evidence="4">
    <name type="scientific">Echinostoma caproni</name>
    <dbReference type="NCBI Taxonomy" id="27848"/>
    <lineage>
        <taxon>Eukaryota</taxon>
        <taxon>Metazoa</taxon>
        <taxon>Spiralia</taxon>
        <taxon>Lophotrochozoa</taxon>
        <taxon>Platyhelminthes</taxon>
        <taxon>Trematoda</taxon>
        <taxon>Digenea</taxon>
        <taxon>Plagiorchiida</taxon>
        <taxon>Echinostomata</taxon>
        <taxon>Echinostomatoidea</taxon>
        <taxon>Echinostomatidae</taxon>
        <taxon>Echinostoma</taxon>
    </lineage>
</organism>
<evidence type="ECO:0000256" key="1">
    <source>
        <dbReference type="SAM" id="MobiDB-lite"/>
    </source>
</evidence>
<evidence type="ECO:0000313" key="4">
    <source>
        <dbReference type="WBParaSite" id="ECPE_0001736901-mRNA-1"/>
    </source>
</evidence>
<evidence type="ECO:0000313" key="3">
    <source>
        <dbReference type="Proteomes" id="UP000272942"/>
    </source>
</evidence>
<gene>
    <name evidence="2" type="ORF">ECPE_LOCUS17324</name>
</gene>
<keyword evidence="3" id="KW-1185">Reference proteome</keyword>
<reference evidence="2 3" key="2">
    <citation type="submission" date="2018-11" db="EMBL/GenBank/DDBJ databases">
        <authorList>
            <consortium name="Pathogen Informatics"/>
        </authorList>
    </citation>
    <scope>NUCLEOTIDE SEQUENCE [LARGE SCALE GENOMIC DNA]</scope>
    <source>
        <strain evidence="2 3">Egypt</strain>
    </source>
</reference>
<dbReference type="AlphaFoldDB" id="A0A183BDN9"/>
<feature type="compositionally biased region" description="Polar residues" evidence="1">
    <location>
        <begin position="109"/>
        <end position="119"/>
    </location>
</feature>
<feature type="compositionally biased region" description="Pro residues" evidence="1">
    <location>
        <begin position="38"/>
        <end position="51"/>
    </location>
</feature>
<dbReference type="WBParaSite" id="ECPE_0001736901-mRNA-1">
    <property type="protein sequence ID" value="ECPE_0001736901-mRNA-1"/>
    <property type="gene ID" value="ECPE_0001736901"/>
</dbReference>
<feature type="region of interest" description="Disordered" evidence="1">
    <location>
        <begin position="30"/>
        <end position="74"/>
    </location>
</feature>
<dbReference type="EMBL" id="UZAN01068674">
    <property type="protein sequence ID" value="VDP94614.1"/>
    <property type="molecule type" value="Genomic_DNA"/>
</dbReference>
<evidence type="ECO:0000313" key="2">
    <source>
        <dbReference type="EMBL" id="VDP94614.1"/>
    </source>
</evidence>
<accession>A0A183BDN9</accession>
<protein>
    <submittedName>
        <fullName evidence="4">WH2 domain-containing protein</fullName>
    </submittedName>
</protein>
<name>A0A183BDN9_9TREM</name>
<reference evidence="4" key="1">
    <citation type="submission" date="2016-06" db="UniProtKB">
        <authorList>
            <consortium name="WormBaseParasite"/>
        </authorList>
    </citation>
    <scope>IDENTIFICATION</scope>
</reference>
<feature type="region of interest" description="Disordered" evidence="1">
    <location>
        <begin position="89"/>
        <end position="119"/>
    </location>
</feature>